<keyword evidence="4" id="KW-1185">Reference proteome</keyword>
<proteinExistence type="predicted"/>
<dbReference type="Pfam" id="PF04970">
    <property type="entry name" value="LRAT"/>
    <property type="match status" value="1"/>
</dbReference>
<dbReference type="PANTHER" id="PTHR46137:SF3">
    <property type="entry name" value="OS05G0310600 PROTEIN"/>
    <property type="match status" value="1"/>
</dbReference>
<sequence length="257" mass="28924">MGLLSKKIRREELNPGDHIYTWRLGYSYSHHGIYVGDGKLVHLTRAPGLIIFSSSDESSPSRHSGDDRVECCSIEEFLCGGDLYLYEYGVTTALFIIKRGGTCTSFTSDPPKDVLHRASILLEKGFGNYSLFENNCEDFAIYCKTSLLRVDSPNRSMSGQIQFLVCIIAVVILFPLGSLPSALALVIHGVQYCSMRFMLKEDDVKKVEVENLDDFSNRRFIAICLRSAEDAKYAYQSNCNCTRILVLDSREYNSSMD</sequence>
<dbReference type="PANTHER" id="PTHR46137">
    <property type="entry name" value="OS05G0310600 PROTEIN"/>
    <property type="match status" value="1"/>
</dbReference>
<keyword evidence="1" id="KW-0812">Transmembrane</keyword>
<dbReference type="AlphaFoldDB" id="A0A8K0DN05"/>
<feature type="transmembrane region" description="Helical" evidence="1">
    <location>
        <begin position="163"/>
        <end position="187"/>
    </location>
</feature>
<dbReference type="Gene3D" id="3.90.1720.10">
    <property type="entry name" value="endopeptidase domain like (from Nostoc punctiforme)"/>
    <property type="match status" value="1"/>
</dbReference>
<dbReference type="Proteomes" id="UP000796880">
    <property type="component" value="Unassembled WGS sequence"/>
</dbReference>
<evidence type="ECO:0000256" key="1">
    <source>
        <dbReference type="SAM" id="Phobius"/>
    </source>
</evidence>
<keyword evidence="1" id="KW-0472">Membrane</keyword>
<dbReference type="SUPFAM" id="SSF54001">
    <property type="entry name" value="Cysteine proteinases"/>
    <property type="match status" value="1"/>
</dbReference>
<dbReference type="OrthoDB" id="68610at2759"/>
<dbReference type="InterPro" id="IPR038765">
    <property type="entry name" value="Papain-like_cys_pep_sf"/>
</dbReference>
<gene>
    <name evidence="3" type="ORF">FNV43_RR25088</name>
</gene>
<organism evidence="3 4">
    <name type="scientific">Rhamnella rubrinervis</name>
    <dbReference type="NCBI Taxonomy" id="2594499"/>
    <lineage>
        <taxon>Eukaryota</taxon>
        <taxon>Viridiplantae</taxon>
        <taxon>Streptophyta</taxon>
        <taxon>Embryophyta</taxon>
        <taxon>Tracheophyta</taxon>
        <taxon>Spermatophyta</taxon>
        <taxon>Magnoliopsida</taxon>
        <taxon>eudicotyledons</taxon>
        <taxon>Gunneridae</taxon>
        <taxon>Pentapetalae</taxon>
        <taxon>rosids</taxon>
        <taxon>fabids</taxon>
        <taxon>Rosales</taxon>
        <taxon>Rhamnaceae</taxon>
        <taxon>rhamnoid group</taxon>
        <taxon>Rhamneae</taxon>
        <taxon>Rhamnella</taxon>
    </lineage>
</organism>
<evidence type="ECO:0000259" key="2">
    <source>
        <dbReference type="PROSITE" id="PS51934"/>
    </source>
</evidence>
<dbReference type="InterPro" id="IPR007053">
    <property type="entry name" value="LRAT_dom"/>
</dbReference>
<keyword evidence="1" id="KW-1133">Transmembrane helix</keyword>
<accession>A0A8K0DN05</accession>
<evidence type="ECO:0000313" key="4">
    <source>
        <dbReference type="Proteomes" id="UP000796880"/>
    </source>
</evidence>
<comment type="caution">
    <text evidence="3">The sequence shown here is derived from an EMBL/GenBank/DDBJ whole genome shotgun (WGS) entry which is preliminary data.</text>
</comment>
<protein>
    <recommendedName>
        <fullName evidence="2">LRAT domain-containing protein</fullName>
    </recommendedName>
</protein>
<dbReference type="PROSITE" id="PS51934">
    <property type="entry name" value="LRAT"/>
    <property type="match status" value="1"/>
</dbReference>
<feature type="domain" description="LRAT" evidence="2">
    <location>
        <begin position="20"/>
        <end position="152"/>
    </location>
</feature>
<reference evidence="3" key="1">
    <citation type="submission" date="2020-03" db="EMBL/GenBank/DDBJ databases">
        <title>A high-quality chromosome-level genome assembly of a woody plant with both climbing and erect habits, Rhamnella rubrinervis.</title>
        <authorList>
            <person name="Lu Z."/>
            <person name="Yang Y."/>
            <person name="Zhu X."/>
            <person name="Sun Y."/>
        </authorList>
    </citation>
    <scope>NUCLEOTIDE SEQUENCE</scope>
    <source>
        <strain evidence="3">BYM</strain>
        <tissue evidence="3">Leaf</tissue>
    </source>
</reference>
<name>A0A8K0DN05_9ROSA</name>
<evidence type="ECO:0000313" key="3">
    <source>
        <dbReference type="EMBL" id="KAF3433985.1"/>
    </source>
</evidence>
<dbReference type="EMBL" id="VOIH02000011">
    <property type="protein sequence ID" value="KAF3433985.1"/>
    <property type="molecule type" value="Genomic_DNA"/>
</dbReference>